<evidence type="ECO:0000313" key="2">
    <source>
        <dbReference type="Proteomes" id="UP001177003"/>
    </source>
</evidence>
<protein>
    <submittedName>
        <fullName evidence="1">Uncharacterized protein</fullName>
    </submittedName>
</protein>
<dbReference type="AlphaFoldDB" id="A0AA35YIV7"/>
<sequence length="113" mass="12840">MVTGDDYLGAFFCCGVFSGAASMVEEGSLGSTFLMHRWIYSERKYCVNVRNLCDLFILNGGIFDIFHQIVSHFHFNQSKFGIFTSFSENGRTLSNFPGLFYLFVKLISFLAED</sequence>
<dbReference type="EMBL" id="OX465079">
    <property type="protein sequence ID" value="CAI9274755.1"/>
    <property type="molecule type" value="Genomic_DNA"/>
</dbReference>
<accession>A0AA35YIV7</accession>
<keyword evidence="2" id="KW-1185">Reference proteome</keyword>
<proteinExistence type="predicted"/>
<gene>
    <name evidence="1" type="ORF">LSALG_LOCUS14816</name>
</gene>
<reference evidence="1" key="1">
    <citation type="submission" date="2023-04" db="EMBL/GenBank/DDBJ databases">
        <authorList>
            <person name="Vijverberg K."/>
            <person name="Xiong W."/>
            <person name="Schranz E."/>
        </authorList>
    </citation>
    <scope>NUCLEOTIDE SEQUENCE</scope>
</reference>
<evidence type="ECO:0000313" key="1">
    <source>
        <dbReference type="EMBL" id="CAI9274755.1"/>
    </source>
</evidence>
<name>A0AA35YIV7_LACSI</name>
<dbReference type="Proteomes" id="UP001177003">
    <property type="component" value="Chromosome 3"/>
</dbReference>
<organism evidence="1 2">
    <name type="scientific">Lactuca saligna</name>
    <name type="common">Willowleaf lettuce</name>
    <dbReference type="NCBI Taxonomy" id="75948"/>
    <lineage>
        <taxon>Eukaryota</taxon>
        <taxon>Viridiplantae</taxon>
        <taxon>Streptophyta</taxon>
        <taxon>Embryophyta</taxon>
        <taxon>Tracheophyta</taxon>
        <taxon>Spermatophyta</taxon>
        <taxon>Magnoliopsida</taxon>
        <taxon>eudicotyledons</taxon>
        <taxon>Gunneridae</taxon>
        <taxon>Pentapetalae</taxon>
        <taxon>asterids</taxon>
        <taxon>campanulids</taxon>
        <taxon>Asterales</taxon>
        <taxon>Asteraceae</taxon>
        <taxon>Cichorioideae</taxon>
        <taxon>Cichorieae</taxon>
        <taxon>Lactucinae</taxon>
        <taxon>Lactuca</taxon>
    </lineage>
</organism>